<keyword evidence="1" id="KW-0472">Membrane</keyword>
<feature type="transmembrane region" description="Helical" evidence="1">
    <location>
        <begin position="15"/>
        <end position="38"/>
    </location>
</feature>
<proteinExistence type="predicted"/>
<reference evidence="2 3" key="1">
    <citation type="submission" date="2019-03" db="EMBL/GenBank/DDBJ databases">
        <title>Genomic Encyclopedia of Type Strains, Phase IV (KMG-IV): sequencing the most valuable type-strain genomes for metagenomic binning, comparative biology and taxonomic classification.</title>
        <authorList>
            <person name="Goeker M."/>
        </authorList>
    </citation>
    <scope>NUCLEOTIDE SEQUENCE [LARGE SCALE GENOMIC DNA]</scope>
    <source>
        <strain evidence="2 3">DSM 102940</strain>
    </source>
</reference>
<dbReference type="NCBIfam" id="NF042414">
    <property type="entry name" value="CLC_0170_fam"/>
    <property type="match status" value="1"/>
</dbReference>
<gene>
    <name evidence="2" type="ORF">EV214_104123</name>
</gene>
<dbReference type="EMBL" id="SLWV01000004">
    <property type="protein sequence ID" value="TCO78736.1"/>
    <property type="molecule type" value="Genomic_DNA"/>
</dbReference>
<evidence type="ECO:0000313" key="3">
    <source>
        <dbReference type="Proteomes" id="UP000294919"/>
    </source>
</evidence>
<organism evidence="2 3">
    <name type="scientific">Marinisporobacter balticus</name>
    <dbReference type="NCBI Taxonomy" id="2018667"/>
    <lineage>
        <taxon>Bacteria</taxon>
        <taxon>Bacillati</taxon>
        <taxon>Bacillota</taxon>
        <taxon>Clostridia</taxon>
        <taxon>Peptostreptococcales</taxon>
        <taxon>Thermotaleaceae</taxon>
        <taxon>Marinisporobacter</taxon>
    </lineage>
</organism>
<accession>A0A4R2L4G9</accession>
<keyword evidence="1" id="KW-1133">Transmembrane helix</keyword>
<keyword evidence="3" id="KW-1185">Reference proteome</keyword>
<protein>
    <submittedName>
        <fullName evidence="2">Uncharacterized protein</fullName>
    </submittedName>
</protein>
<dbReference type="Proteomes" id="UP000294919">
    <property type="component" value="Unassembled WGS sequence"/>
</dbReference>
<sequence length="72" mass="8722">MSKWMIIFYEEIKEFYTLYLLFMAIGIGLFCLIVDYRYLKKKKLRKEARICKGIGYTYIIGGVLVYIIFRIF</sequence>
<evidence type="ECO:0000313" key="2">
    <source>
        <dbReference type="EMBL" id="TCO78736.1"/>
    </source>
</evidence>
<name>A0A4R2L4G9_9FIRM</name>
<comment type="caution">
    <text evidence="2">The sequence shown here is derived from an EMBL/GenBank/DDBJ whole genome shotgun (WGS) entry which is preliminary data.</text>
</comment>
<keyword evidence="1" id="KW-0812">Transmembrane</keyword>
<evidence type="ECO:0000256" key="1">
    <source>
        <dbReference type="SAM" id="Phobius"/>
    </source>
</evidence>
<dbReference type="AlphaFoldDB" id="A0A4R2L4G9"/>
<dbReference type="InterPro" id="IPR049971">
    <property type="entry name" value="CLC_0170-like"/>
</dbReference>
<feature type="transmembrane region" description="Helical" evidence="1">
    <location>
        <begin position="50"/>
        <end position="69"/>
    </location>
</feature>